<sequence>MNVGFGKELSLAYANELSRREIRLGSKHKMSVSSCPETALISICSQECLISLINWSSLAVRLILIPPEEKKKCTRLRFDRKGDIYSKMREYETPLITLLFQGEPLHIHLVLGLIKSRLPVVIIEESGGLADILAFAYHQINCRPENSNFAEFTEIVLKPLLCNKINQFYPNMSTFNISERSLCEKIFDCFRHFRQQEQVFVTVLTLQDLENESVDLPSHLLLSLFKSLESETIKNSFQIKNDLHLAMDWNSPKVAYTDIFAKDPTNKFHIDNETFTELFTKPNREEFVLIFS</sequence>
<gene>
    <name evidence="2" type="primary">Trpm2_1</name>
    <name evidence="2" type="ORF">CEXT_616591</name>
</gene>
<dbReference type="Proteomes" id="UP001054945">
    <property type="component" value="Unassembled WGS sequence"/>
</dbReference>
<dbReference type="PANTHER" id="PTHR13800">
    <property type="entry name" value="TRANSIENT RECEPTOR POTENTIAL CATION CHANNEL, SUBFAMILY M, MEMBER 6"/>
    <property type="match status" value="1"/>
</dbReference>
<dbReference type="AlphaFoldDB" id="A0AAV4V764"/>
<dbReference type="GO" id="GO:0005886">
    <property type="term" value="C:plasma membrane"/>
    <property type="evidence" value="ECO:0007669"/>
    <property type="project" value="TreeGrafter"/>
</dbReference>
<dbReference type="InterPro" id="IPR050927">
    <property type="entry name" value="TRPM"/>
</dbReference>
<organism evidence="2 3">
    <name type="scientific">Caerostris extrusa</name>
    <name type="common">Bark spider</name>
    <name type="synonym">Caerostris bankana</name>
    <dbReference type="NCBI Taxonomy" id="172846"/>
    <lineage>
        <taxon>Eukaryota</taxon>
        <taxon>Metazoa</taxon>
        <taxon>Ecdysozoa</taxon>
        <taxon>Arthropoda</taxon>
        <taxon>Chelicerata</taxon>
        <taxon>Arachnida</taxon>
        <taxon>Araneae</taxon>
        <taxon>Araneomorphae</taxon>
        <taxon>Entelegynae</taxon>
        <taxon>Araneoidea</taxon>
        <taxon>Araneidae</taxon>
        <taxon>Caerostris</taxon>
    </lineage>
</organism>
<feature type="domain" description="TRPM SLOG" evidence="1">
    <location>
        <begin position="88"/>
        <end position="144"/>
    </location>
</feature>
<dbReference type="PANTHER" id="PTHR13800:SF1">
    <property type="entry name" value="TRANSIENT RECEPTOR POTENTIAL CATION CHANNEL TRPM"/>
    <property type="match status" value="1"/>
</dbReference>
<evidence type="ECO:0000313" key="2">
    <source>
        <dbReference type="EMBL" id="GIY66047.1"/>
    </source>
</evidence>
<comment type="caution">
    <text evidence="2">The sequence shown here is derived from an EMBL/GenBank/DDBJ whole genome shotgun (WGS) entry which is preliminary data.</text>
</comment>
<evidence type="ECO:0000313" key="3">
    <source>
        <dbReference type="Proteomes" id="UP001054945"/>
    </source>
</evidence>
<dbReference type="Pfam" id="PF18139">
    <property type="entry name" value="LSDAT_euk"/>
    <property type="match status" value="1"/>
</dbReference>
<keyword evidence="3" id="KW-1185">Reference proteome</keyword>
<dbReference type="InterPro" id="IPR041491">
    <property type="entry name" value="TRPM_SLOG"/>
</dbReference>
<dbReference type="GO" id="GO:0005261">
    <property type="term" value="F:monoatomic cation channel activity"/>
    <property type="evidence" value="ECO:0007669"/>
    <property type="project" value="TreeGrafter"/>
</dbReference>
<name>A0AAV4V764_CAEEX</name>
<dbReference type="EMBL" id="BPLR01014064">
    <property type="protein sequence ID" value="GIY66047.1"/>
    <property type="molecule type" value="Genomic_DNA"/>
</dbReference>
<dbReference type="GO" id="GO:0030001">
    <property type="term" value="P:metal ion transport"/>
    <property type="evidence" value="ECO:0007669"/>
    <property type="project" value="TreeGrafter"/>
</dbReference>
<accession>A0AAV4V764</accession>
<protein>
    <submittedName>
        <fullName evidence="2">Transient receptor potential cation channel subfamily M member 2</fullName>
    </submittedName>
</protein>
<reference evidence="2 3" key="1">
    <citation type="submission" date="2021-06" db="EMBL/GenBank/DDBJ databases">
        <title>Caerostris extrusa draft genome.</title>
        <authorList>
            <person name="Kono N."/>
            <person name="Arakawa K."/>
        </authorList>
    </citation>
    <scope>NUCLEOTIDE SEQUENCE [LARGE SCALE GENOMIC DNA]</scope>
</reference>
<keyword evidence="2" id="KW-0675">Receptor</keyword>
<evidence type="ECO:0000259" key="1">
    <source>
        <dbReference type="Pfam" id="PF18139"/>
    </source>
</evidence>
<proteinExistence type="predicted"/>